<sequence>MEAGALRQTVAAQRLEGWRPTDEQLADLSRLARAELSFGEYLAGYRARYPPPAPAPRRWVLRRRIPYLIPGTTVLRNNFGVTEPSALIELEFTATAGRILGWQQRIAAGQVGTGDLDARVIHLQVFGDVYAWAGEYRLTELRRGDVAFGWQADIGARMDEITGHARALVTDRPPDAPALAYELSRLYVDYNQVHPFREGNGRTGTLLLHTVAAQCGYPLDLSGITRADWYSASADSMPFRRDGRANHRPFIPLLVRAVGDP</sequence>
<keyword evidence="2" id="KW-0548">Nucleotidyltransferase</keyword>
<protein>
    <recommendedName>
        <fullName evidence="5">protein adenylyltransferase</fullName>
        <ecNumber evidence="5">2.7.7.108</ecNumber>
    </recommendedName>
</protein>
<dbReference type="GO" id="GO:0070733">
    <property type="term" value="F:AMPylase activity"/>
    <property type="evidence" value="ECO:0007669"/>
    <property type="project" value="UniProtKB-EC"/>
</dbReference>
<dbReference type="SUPFAM" id="SSF140931">
    <property type="entry name" value="Fic-like"/>
    <property type="match status" value="1"/>
</dbReference>
<dbReference type="InterPro" id="IPR043038">
    <property type="entry name" value="VbhA_sf"/>
</dbReference>
<keyword evidence="4" id="KW-0067">ATP-binding</keyword>
<evidence type="ECO:0000313" key="9">
    <source>
        <dbReference type="EMBL" id="SCX17444.1"/>
    </source>
</evidence>
<dbReference type="Gene3D" id="1.10.3290.10">
    <property type="entry name" value="Fido-like domain"/>
    <property type="match status" value="1"/>
</dbReference>
<evidence type="ECO:0000259" key="8">
    <source>
        <dbReference type="PROSITE" id="PS51459"/>
    </source>
</evidence>
<dbReference type="InterPro" id="IPR033788">
    <property type="entry name" value="VbhA-like"/>
</dbReference>
<feature type="domain" description="Fido" evidence="8">
    <location>
        <begin position="113"/>
        <end position="256"/>
    </location>
</feature>
<dbReference type="InterPro" id="IPR003812">
    <property type="entry name" value="Fido"/>
</dbReference>
<reference evidence="10" key="1">
    <citation type="submission" date="2016-10" db="EMBL/GenBank/DDBJ databases">
        <authorList>
            <person name="Varghese N."/>
            <person name="Submissions S."/>
        </authorList>
    </citation>
    <scope>NUCLEOTIDE SEQUENCE [LARGE SCALE GENOMIC DNA]</scope>
    <source>
        <strain evidence="10">UNC267MFSha1.1M11</strain>
    </source>
</reference>
<evidence type="ECO:0000256" key="7">
    <source>
        <dbReference type="ARBA" id="ARBA00048696"/>
    </source>
</evidence>
<dbReference type="Pfam" id="PF02661">
    <property type="entry name" value="Fic"/>
    <property type="match status" value="1"/>
</dbReference>
<proteinExistence type="predicted"/>
<dbReference type="STRING" id="1502745.SAMN02799620_02489"/>
<accession>A0A1G4W699</accession>
<evidence type="ECO:0000256" key="2">
    <source>
        <dbReference type="ARBA" id="ARBA00022695"/>
    </source>
</evidence>
<dbReference type="PANTHER" id="PTHR39560">
    <property type="entry name" value="PROTEIN ADENYLYLTRANSFERASE FIC-RELATED"/>
    <property type="match status" value="1"/>
</dbReference>
<organism evidence="9 10">
    <name type="scientific">Mycolicibacterium fluoranthenivorans</name>
    <dbReference type="NCBI Taxonomy" id="258505"/>
    <lineage>
        <taxon>Bacteria</taxon>
        <taxon>Bacillati</taxon>
        <taxon>Actinomycetota</taxon>
        <taxon>Actinomycetes</taxon>
        <taxon>Mycobacteriales</taxon>
        <taxon>Mycobacteriaceae</taxon>
        <taxon>Mycolicibacterium</taxon>
    </lineage>
</organism>
<dbReference type="GO" id="GO:0005524">
    <property type="term" value="F:ATP binding"/>
    <property type="evidence" value="ECO:0007669"/>
    <property type="project" value="UniProtKB-KW"/>
</dbReference>
<dbReference type="Proteomes" id="UP000199707">
    <property type="component" value="Unassembled WGS sequence"/>
</dbReference>
<evidence type="ECO:0000256" key="6">
    <source>
        <dbReference type="ARBA" id="ARBA00047939"/>
    </source>
</evidence>
<dbReference type="AlphaFoldDB" id="A0A1G4W699"/>
<evidence type="ECO:0000313" key="10">
    <source>
        <dbReference type="Proteomes" id="UP000199707"/>
    </source>
</evidence>
<dbReference type="PANTHER" id="PTHR39560:SF1">
    <property type="entry name" value="PROTEIN ADENYLYLTRANSFERASE FIC-RELATED"/>
    <property type="match status" value="1"/>
</dbReference>
<dbReference type="GO" id="GO:0051302">
    <property type="term" value="P:regulation of cell division"/>
    <property type="evidence" value="ECO:0007669"/>
    <property type="project" value="TreeGrafter"/>
</dbReference>
<dbReference type="InterPro" id="IPR036597">
    <property type="entry name" value="Fido-like_dom_sf"/>
</dbReference>
<comment type="catalytic activity">
    <reaction evidence="7">
        <text>L-tyrosyl-[protein] + ATP = O-(5'-adenylyl)-L-tyrosyl-[protein] + diphosphate</text>
        <dbReference type="Rhea" id="RHEA:54288"/>
        <dbReference type="Rhea" id="RHEA-COMP:10136"/>
        <dbReference type="Rhea" id="RHEA-COMP:13846"/>
        <dbReference type="ChEBI" id="CHEBI:30616"/>
        <dbReference type="ChEBI" id="CHEBI:33019"/>
        <dbReference type="ChEBI" id="CHEBI:46858"/>
        <dbReference type="ChEBI" id="CHEBI:83624"/>
        <dbReference type="EC" id="2.7.7.108"/>
    </reaction>
</comment>
<dbReference type="PROSITE" id="PS51459">
    <property type="entry name" value="FIDO"/>
    <property type="match status" value="1"/>
</dbReference>
<name>A0A1G4W699_9MYCO</name>
<comment type="catalytic activity">
    <reaction evidence="6">
        <text>L-threonyl-[protein] + ATP = 3-O-(5'-adenylyl)-L-threonyl-[protein] + diphosphate</text>
        <dbReference type="Rhea" id="RHEA:54292"/>
        <dbReference type="Rhea" id="RHEA-COMP:11060"/>
        <dbReference type="Rhea" id="RHEA-COMP:13847"/>
        <dbReference type="ChEBI" id="CHEBI:30013"/>
        <dbReference type="ChEBI" id="CHEBI:30616"/>
        <dbReference type="ChEBI" id="CHEBI:33019"/>
        <dbReference type="ChEBI" id="CHEBI:138113"/>
        <dbReference type="EC" id="2.7.7.108"/>
    </reaction>
</comment>
<keyword evidence="1" id="KW-0808">Transferase</keyword>
<dbReference type="RefSeq" id="WP_235632820.1">
    <property type="nucleotide sequence ID" value="NZ_FMUB01000004.1"/>
</dbReference>
<evidence type="ECO:0000256" key="1">
    <source>
        <dbReference type="ARBA" id="ARBA00022679"/>
    </source>
</evidence>
<evidence type="ECO:0000256" key="4">
    <source>
        <dbReference type="ARBA" id="ARBA00022840"/>
    </source>
</evidence>
<dbReference type="CDD" id="cd11586">
    <property type="entry name" value="VbhA_like"/>
    <property type="match status" value="1"/>
</dbReference>
<gene>
    <name evidence="9" type="ORF">SAMN02799620_02489</name>
</gene>
<dbReference type="EMBL" id="FMUB01000004">
    <property type="protein sequence ID" value="SCX17444.1"/>
    <property type="molecule type" value="Genomic_DNA"/>
</dbReference>
<dbReference type="Gene3D" id="1.10.8.1050">
    <property type="entry name" value="Antitoxin VbhA-like"/>
    <property type="match status" value="1"/>
</dbReference>
<evidence type="ECO:0000256" key="3">
    <source>
        <dbReference type="ARBA" id="ARBA00022741"/>
    </source>
</evidence>
<keyword evidence="3" id="KW-0547">Nucleotide-binding</keyword>
<evidence type="ECO:0000256" key="5">
    <source>
        <dbReference type="ARBA" id="ARBA00034531"/>
    </source>
</evidence>
<dbReference type="EC" id="2.7.7.108" evidence="5"/>